<dbReference type="AlphaFoldDB" id="A0A654KGH8"/>
<protein>
    <recommendedName>
        <fullName evidence="2">Chlorhexidine efflux transporter domain-containing protein</fullName>
    </recommendedName>
</protein>
<gene>
    <name evidence="3" type="ordered locus">TEQUI_0602</name>
</gene>
<feature type="domain" description="Chlorhexidine efflux transporter" evidence="2">
    <location>
        <begin position="19"/>
        <end position="79"/>
    </location>
</feature>
<evidence type="ECO:0000313" key="3">
    <source>
        <dbReference type="EMBL" id="ADU91544.1"/>
    </source>
</evidence>
<name>A0A654KGH8_TAYEM</name>
<feature type="transmembrane region" description="Helical" evidence="1">
    <location>
        <begin position="25"/>
        <end position="48"/>
    </location>
</feature>
<dbReference type="Proteomes" id="UP000007472">
    <property type="component" value="Chromosome"/>
</dbReference>
<dbReference type="InterPro" id="IPR007896">
    <property type="entry name" value="BTP_bacteria"/>
</dbReference>
<feature type="transmembrane region" description="Helical" evidence="1">
    <location>
        <begin position="122"/>
        <end position="140"/>
    </location>
</feature>
<dbReference type="EMBL" id="CP002456">
    <property type="protein sequence ID" value="ADU91544.1"/>
    <property type="molecule type" value="Genomic_DNA"/>
</dbReference>
<sequence>MSAELASQKEVDLKRVYDKSPAERLFYAALFEFLGIVLSAPLMSWIYGHPLFDIGVITIVIAIVALLLNCTYNYFFDILLISREISKTQTVRIIHMVGFEATLLLFTIPIICWFMNMNLVEALVLDAGYIVFYLLFTYFYNLTYDYVRLRYFSK</sequence>
<evidence type="ECO:0000259" key="2">
    <source>
        <dbReference type="Pfam" id="PF05232"/>
    </source>
</evidence>
<feature type="transmembrane region" description="Helical" evidence="1">
    <location>
        <begin position="54"/>
        <end position="76"/>
    </location>
</feature>
<keyword evidence="1" id="KW-0472">Membrane</keyword>
<evidence type="ECO:0000313" key="4">
    <source>
        <dbReference type="Proteomes" id="UP000007472"/>
    </source>
</evidence>
<keyword evidence="1" id="KW-0812">Transmembrane</keyword>
<accession>A0A654KGH8</accession>
<keyword evidence="1" id="KW-1133">Transmembrane helix</keyword>
<dbReference type="NCBIfam" id="NF033664">
    <property type="entry name" value="PACE_transport"/>
    <property type="match status" value="1"/>
</dbReference>
<dbReference type="KEGG" id="teq:TEQUI_0602"/>
<organism evidence="3 4">
    <name type="scientific">Taylorella equigenitalis (strain MCE9)</name>
    <dbReference type="NCBI Taxonomy" id="937774"/>
    <lineage>
        <taxon>Bacteria</taxon>
        <taxon>Pseudomonadati</taxon>
        <taxon>Pseudomonadota</taxon>
        <taxon>Betaproteobacteria</taxon>
        <taxon>Burkholderiales</taxon>
        <taxon>Alcaligenaceae</taxon>
        <taxon>Taylorella</taxon>
    </lineage>
</organism>
<dbReference type="InterPro" id="IPR058208">
    <property type="entry name" value="PACE"/>
</dbReference>
<reference evidence="3 4" key="1">
    <citation type="journal article" date="2011" name="J. Bacteriol.">
        <title>Genome sequence of Taylorella equigenitalis MCE9, the causative agent of contagious equine metritis.</title>
        <authorList>
            <person name="Hebert L."/>
            <person name="Moumen B."/>
            <person name="Duquesne F."/>
            <person name="Breuil M.F."/>
            <person name="Laugier C."/>
            <person name="Batto J.M."/>
            <person name="Renault P."/>
            <person name="Petry S."/>
        </authorList>
    </citation>
    <scope>NUCLEOTIDE SEQUENCE [LARGE SCALE GENOMIC DNA]</scope>
    <source>
        <strain evidence="3 4">MCE9</strain>
    </source>
</reference>
<dbReference type="Pfam" id="PF05232">
    <property type="entry name" value="BTP"/>
    <property type="match status" value="2"/>
</dbReference>
<feature type="transmembrane region" description="Helical" evidence="1">
    <location>
        <begin position="97"/>
        <end position="116"/>
    </location>
</feature>
<proteinExistence type="predicted"/>
<feature type="domain" description="Chlorhexidine efflux transporter" evidence="2">
    <location>
        <begin position="88"/>
        <end position="150"/>
    </location>
</feature>
<evidence type="ECO:0000256" key="1">
    <source>
        <dbReference type="SAM" id="Phobius"/>
    </source>
</evidence>